<reference evidence="1 2" key="1">
    <citation type="journal article" date="2008" name="Biol. Direct">
        <title>Complete genome sequence of the extremely acidophilic methanotroph isolate V4, Methylacidiphilum infernorum, a representative of the bacterial phylum Verrucomicrobia.</title>
        <authorList>
            <person name="Hou S."/>
            <person name="Makarova K.S."/>
            <person name="Saw J.H."/>
            <person name="Senin P."/>
            <person name="Ly B.V."/>
            <person name="Zhou Z."/>
            <person name="Ren Y."/>
            <person name="Wang J."/>
            <person name="Galperin M.Y."/>
            <person name="Omelchenko M.V."/>
            <person name="Wolf Y.I."/>
            <person name="Yutin N."/>
            <person name="Koonin E.V."/>
            <person name="Stott M.B."/>
            <person name="Mountain B.W."/>
            <person name="Crowe M.A."/>
            <person name="Smirnova A.V."/>
            <person name="Dunfield P.F."/>
            <person name="Feng L."/>
            <person name="Wang L."/>
            <person name="Alam M."/>
        </authorList>
    </citation>
    <scope>NUCLEOTIDE SEQUENCE [LARGE SCALE GENOMIC DNA]</scope>
    <source>
        <strain evidence="2">Isolate V4</strain>
    </source>
</reference>
<dbReference type="HOGENOM" id="CLU_2451190_0_0_0"/>
<accession>B3DVR3</accession>
<protein>
    <submittedName>
        <fullName evidence="1">Uncharacterized protein</fullName>
    </submittedName>
</protein>
<sequence>MTFLQLCASKRASSSVGESGEAGLGDKEMFTFWVRIFIAFLFLEDVFLELMKWTYCRLLSFCILKRRRETEACAKGLEKLESSPPAYFS</sequence>
<dbReference type="KEGG" id="min:Minf_1362"/>
<proteinExistence type="predicted"/>
<organism evidence="1 2">
    <name type="scientific">Methylacidiphilum infernorum (isolate V4)</name>
    <name type="common">Methylokorus infernorum (strain V4)</name>
    <dbReference type="NCBI Taxonomy" id="481448"/>
    <lineage>
        <taxon>Bacteria</taxon>
        <taxon>Pseudomonadati</taxon>
        <taxon>Verrucomicrobiota</taxon>
        <taxon>Methylacidiphilae</taxon>
        <taxon>Methylacidiphilales</taxon>
        <taxon>Methylacidiphilaceae</taxon>
        <taxon>Methylacidiphilum (ex Ratnadevi et al. 2023)</taxon>
    </lineage>
</organism>
<dbReference type="AlphaFoldDB" id="B3DVR3"/>
<dbReference type="Proteomes" id="UP000009149">
    <property type="component" value="Chromosome"/>
</dbReference>
<evidence type="ECO:0000313" key="1">
    <source>
        <dbReference type="EMBL" id="ACD83416.1"/>
    </source>
</evidence>
<name>B3DVR3_METI4</name>
<dbReference type="EMBL" id="CP000975">
    <property type="protein sequence ID" value="ACD83416.1"/>
    <property type="molecule type" value="Genomic_DNA"/>
</dbReference>
<evidence type="ECO:0000313" key="2">
    <source>
        <dbReference type="Proteomes" id="UP000009149"/>
    </source>
</evidence>
<dbReference type="STRING" id="481448.Minf_1362"/>
<gene>
    <name evidence="1" type="ordered locus">Minf_1362</name>
</gene>